<feature type="domain" description="Thioester reductase (TE)" evidence="1">
    <location>
        <begin position="46"/>
        <end position="89"/>
    </location>
</feature>
<evidence type="ECO:0000259" key="1">
    <source>
        <dbReference type="Pfam" id="PF07993"/>
    </source>
</evidence>
<organism evidence="2 3">
    <name type="scientific">Thelonectria olida</name>
    <dbReference type="NCBI Taxonomy" id="1576542"/>
    <lineage>
        <taxon>Eukaryota</taxon>
        <taxon>Fungi</taxon>
        <taxon>Dikarya</taxon>
        <taxon>Ascomycota</taxon>
        <taxon>Pezizomycotina</taxon>
        <taxon>Sordariomycetes</taxon>
        <taxon>Hypocreomycetidae</taxon>
        <taxon>Hypocreales</taxon>
        <taxon>Nectriaceae</taxon>
        <taxon>Thelonectria</taxon>
    </lineage>
</organism>
<name>A0A9P8VVZ4_9HYPO</name>
<dbReference type="Gene3D" id="3.40.50.720">
    <property type="entry name" value="NAD(P)-binding Rossmann-like Domain"/>
    <property type="match status" value="1"/>
</dbReference>
<keyword evidence="3" id="KW-1185">Reference proteome</keyword>
<proteinExistence type="predicted"/>
<reference evidence="2 3" key="1">
    <citation type="journal article" date="2021" name="Nat. Commun.">
        <title>Genetic determinants of endophytism in the Arabidopsis root mycobiome.</title>
        <authorList>
            <person name="Mesny F."/>
            <person name="Miyauchi S."/>
            <person name="Thiergart T."/>
            <person name="Pickel B."/>
            <person name="Atanasova L."/>
            <person name="Karlsson M."/>
            <person name="Huettel B."/>
            <person name="Barry K.W."/>
            <person name="Haridas S."/>
            <person name="Chen C."/>
            <person name="Bauer D."/>
            <person name="Andreopoulos W."/>
            <person name="Pangilinan J."/>
            <person name="LaButti K."/>
            <person name="Riley R."/>
            <person name="Lipzen A."/>
            <person name="Clum A."/>
            <person name="Drula E."/>
            <person name="Henrissat B."/>
            <person name="Kohler A."/>
            <person name="Grigoriev I.V."/>
            <person name="Martin F.M."/>
            <person name="Hacquard S."/>
        </authorList>
    </citation>
    <scope>NUCLEOTIDE SEQUENCE [LARGE SCALE GENOMIC DNA]</scope>
    <source>
        <strain evidence="2 3">MPI-CAGE-CH-0241</strain>
    </source>
</reference>
<dbReference type="InterPro" id="IPR013120">
    <property type="entry name" value="FAR_NAD-bd"/>
</dbReference>
<comment type="caution">
    <text evidence="2">The sequence shown here is derived from an EMBL/GenBank/DDBJ whole genome shotgun (WGS) entry which is preliminary data.</text>
</comment>
<gene>
    <name evidence="2" type="ORF">B0T10DRAFT_465059</name>
</gene>
<dbReference type="OrthoDB" id="429813at2759"/>
<dbReference type="AlphaFoldDB" id="A0A9P8VVZ4"/>
<evidence type="ECO:0000313" key="2">
    <source>
        <dbReference type="EMBL" id="KAH6876726.1"/>
    </source>
</evidence>
<dbReference type="Proteomes" id="UP000777438">
    <property type="component" value="Unassembled WGS sequence"/>
</dbReference>
<accession>A0A9P8VVZ4</accession>
<dbReference type="Pfam" id="PF07993">
    <property type="entry name" value="NAD_binding_4"/>
    <property type="match status" value="1"/>
</dbReference>
<evidence type="ECO:0000313" key="3">
    <source>
        <dbReference type="Proteomes" id="UP000777438"/>
    </source>
</evidence>
<protein>
    <recommendedName>
        <fullName evidence="1">Thioester reductase (TE) domain-containing protein</fullName>
    </recommendedName>
</protein>
<dbReference type="EMBL" id="JAGPYM010000033">
    <property type="protein sequence ID" value="KAH6876726.1"/>
    <property type="molecule type" value="Genomic_DNA"/>
</dbReference>
<sequence>MSSHDLQNWPNDEEEEDDIEITPPYVVRCPFQRGKDLEITPRHAVITGATDSLGAHVVAKLAVDERIDCVYCLISGSSGAEGTARLRTSPLRASMNFYSSVSTYSQAAALCKALAEQVCFHAASHGVTARVLRVGRIAVDLQREIGNAYHDMAIILRAAVSIRALSRPEELFT</sequence>